<evidence type="ECO:0000313" key="2">
    <source>
        <dbReference type="Proteomes" id="UP000287166"/>
    </source>
</evidence>
<proteinExistence type="predicted"/>
<dbReference type="RefSeq" id="XP_027616878.1">
    <property type="nucleotide sequence ID" value="XM_027761077.1"/>
</dbReference>
<dbReference type="AlphaFoldDB" id="A0A401GUQ6"/>
<organism evidence="1 2">
    <name type="scientific">Sparassis crispa</name>
    <dbReference type="NCBI Taxonomy" id="139825"/>
    <lineage>
        <taxon>Eukaryota</taxon>
        <taxon>Fungi</taxon>
        <taxon>Dikarya</taxon>
        <taxon>Basidiomycota</taxon>
        <taxon>Agaricomycotina</taxon>
        <taxon>Agaricomycetes</taxon>
        <taxon>Polyporales</taxon>
        <taxon>Sparassidaceae</taxon>
        <taxon>Sparassis</taxon>
    </lineage>
</organism>
<evidence type="ECO:0000313" key="1">
    <source>
        <dbReference type="EMBL" id="GBE85965.1"/>
    </source>
</evidence>
<dbReference type="GeneID" id="38782882"/>
<comment type="caution">
    <text evidence="1">The sequence shown here is derived from an EMBL/GenBank/DDBJ whole genome shotgun (WGS) entry which is preliminary data.</text>
</comment>
<dbReference type="InParanoid" id="A0A401GUQ6"/>
<reference evidence="1 2" key="1">
    <citation type="journal article" date="2018" name="Sci. Rep.">
        <title>Genome sequence of the cauliflower mushroom Sparassis crispa (Hanabiratake) and its association with beneficial usage.</title>
        <authorList>
            <person name="Kiyama R."/>
            <person name="Furutani Y."/>
            <person name="Kawaguchi K."/>
            <person name="Nakanishi T."/>
        </authorList>
    </citation>
    <scope>NUCLEOTIDE SEQUENCE [LARGE SCALE GENOMIC DNA]</scope>
</reference>
<name>A0A401GUQ6_9APHY</name>
<gene>
    <name evidence="1" type="ORF">SCP_0804890</name>
</gene>
<sequence length="75" mass="8222">MRFRPSDVVEGIFGRVLTRATAKDLISSLALFDPTIRVIVSPFLAIGPPSVCWFLRIDSSKDGMKPKLCISPACL</sequence>
<dbReference type="Proteomes" id="UP000287166">
    <property type="component" value="Unassembled WGS sequence"/>
</dbReference>
<keyword evidence="2" id="KW-1185">Reference proteome</keyword>
<dbReference type="EMBL" id="BFAD01000008">
    <property type="protein sequence ID" value="GBE85965.1"/>
    <property type="molecule type" value="Genomic_DNA"/>
</dbReference>
<accession>A0A401GUQ6</accession>
<protein>
    <submittedName>
        <fullName evidence="1">Uncharacterized protein</fullName>
    </submittedName>
</protein>